<sequence>MLALGHGKDRDENRPRVIKGMEGRVLMVAGGGQHSAIVREEAKAPKEKRSHQNDSIMSSSNVPPIYQNPINLMWAVAMLISAGYGITEYKLYHALHPVSDVARDPSHLDGEHVRVGDAVHLHGHGDDAPTKGNAAVLGLGYTGKRGADPKLRGPEDERRNAKKNKGGVSSSRER</sequence>
<dbReference type="Proteomes" id="UP001165082">
    <property type="component" value="Unassembled WGS sequence"/>
</dbReference>
<evidence type="ECO:0000256" key="2">
    <source>
        <dbReference type="SAM" id="MobiDB-lite"/>
    </source>
</evidence>
<organism evidence="3 4">
    <name type="scientific">Triparma retinervis</name>
    <dbReference type="NCBI Taxonomy" id="2557542"/>
    <lineage>
        <taxon>Eukaryota</taxon>
        <taxon>Sar</taxon>
        <taxon>Stramenopiles</taxon>
        <taxon>Ochrophyta</taxon>
        <taxon>Bolidophyceae</taxon>
        <taxon>Parmales</taxon>
        <taxon>Triparmaceae</taxon>
        <taxon>Triparma</taxon>
    </lineage>
</organism>
<accession>A0A9W7DW03</accession>
<protein>
    <submittedName>
        <fullName evidence="3">Uncharacterized protein</fullName>
    </submittedName>
</protein>
<name>A0A9W7DW03_9STRA</name>
<dbReference type="AlphaFoldDB" id="A0A9W7DW03"/>
<comment type="caution">
    <text evidence="3">The sequence shown here is derived from an EMBL/GenBank/DDBJ whole genome shotgun (WGS) entry which is preliminary data.</text>
</comment>
<proteinExistence type="predicted"/>
<evidence type="ECO:0000256" key="1">
    <source>
        <dbReference type="PROSITE-ProRule" id="PRU00235"/>
    </source>
</evidence>
<gene>
    <name evidence="3" type="ORF">TrRE_jg9507</name>
</gene>
<feature type="region of interest" description="Disordered" evidence="2">
    <location>
        <begin position="120"/>
        <end position="174"/>
    </location>
</feature>
<dbReference type="PROSITE" id="PS50012">
    <property type="entry name" value="RCC1_3"/>
    <property type="match status" value="1"/>
</dbReference>
<dbReference type="EMBL" id="BRXZ01000898">
    <property type="protein sequence ID" value="GMH56988.1"/>
    <property type="molecule type" value="Genomic_DNA"/>
</dbReference>
<feature type="region of interest" description="Disordered" evidence="2">
    <location>
        <begin position="36"/>
        <end position="60"/>
    </location>
</feature>
<feature type="non-terminal residue" evidence="3">
    <location>
        <position position="174"/>
    </location>
</feature>
<feature type="repeat" description="RCC1" evidence="1">
    <location>
        <begin position="1"/>
        <end position="41"/>
    </location>
</feature>
<keyword evidence="4" id="KW-1185">Reference proteome</keyword>
<feature type="compositionally biased region" description="Basic and acidic residues" evidence="2">
    <location>
        <begin position="145"/>
        <end position="159"/>
    </location>
</feature>
<feature type="compositionally biased region" description="Basic and acidic residues" evidence="2">
    <location>
        <begin position="37"/>
        <end position="52"/>
    </location>
</feature>
<dbReference type="InterPro" id="IPR000408">
    <property type="entry name" value="Reg_chr_condens"/>
</dbReference>
<evidence type="ECO:0000313" key="4">
    <source>
        <dbReference type="Proteomes" id="UP001165082"/>
    </source>
</evidence>
<dbReference type="Pfam" id="PF00415">
    <property type="entry name" value="RCC1"/>
    <property type="match status" value="1"/>
</dbReference>
<feature type="compositionally biased region" description="Basic and acidic residues" evidence="2">
    <location>
        <begin position="120"/>
        <end position="129"/>
    </location>
</feature>
<evidence type="ECO:0000313" key="3">
    <source>
        <dbReference type="EMBL" id="GMH56988.1"/>
    </source>
</evidence>
<reference evidence="3" key="1">
    <citation type="submission" date="2022-07" db="EMBL/GenBank/DDBJ databases">
        <title>Genome analysis of Parmales, a sister group of diatoms, reveals the evolutionary specialization of diatoms from phago-mixotrophs to photoautotrophs.</title>
        <authorList>
            <person name="Ban H."/>
            <person name="Sato S."/>
            <person name="Yoshikawa S."/>
            <person name="Kazumasa Y."/>
            <person name="Nakamura Y."/>
            <person name="Ichinomiya M."/>
            <person name="Saitoh K."/>
            <person name="Sato N."/>
            <person name="Blanc-Mathieu R."/>
            <person name="Endo H."/>
            <person name="Kuwata A."/>
            <person name="Ogata H."/>
        </authorList>
    </citation>
    <scope>NUCLEOTIDE SEQUENCE</scope>
</reference>